<feature type="domain" description="SAM" evidence="4">
    <location>
        <begin position="945"/>
        <end position="1008"/>
    </location>
</feature>
<dbReference type="RefSeq" id="XP_035828527.1">
    <property type="nucleotide sequence ID" value="XM_035972634.1"/>
</dbReference>
<gene>
    <name evidence="6 7 8" type="primary">LOC101860609</name>
</gene>
<dbReference type="GeneID" id="101860609"/>
<dbReference type="PROSITE" id="PS50297">
    <property type="entry name" value="ANK_REP_REGION"/>
    <property type="match status" value="4"/>
</dbReference>
<feature type="repeat" description="ANK" evidence="1">
    <location>
        <begin position="140"/>
        <end position="172"/>
    </location>
</feature>
<dbReference type="InterPro" id="IPR001660">
    <property type="entry name" value="SAM"/>
</dbReference>
<feature type="region of interest" description="Disordered" evidence="3">
    <location>
        <begin position="249"/>
        <end position="345"/>
    </location>
</feature>
<dbReference type="RefSeq" id="XP_005109444.1">
    <property type="nucleotide sequence ID" value="XM_005109387.2"/>
</dbReference>
<organism evidence="5 8">
    <name type="scientific">Aplysia californica</name>
    <name type="common">California sea hare</name>
    <dbReference type="NCBI Taxonomy" id="6500"/>
    <lineage>
        <taxon>Eukaryota</taxon>
        <taxon>Metazoa</taxon>
        <taxon>Spiralia</taxon>
        <taxon>Lophotrochozoa</taxon>
        <taxon>Mollusca</taxon>
        <taxon>Gastropoda</taxon>
        <taxon>Heterobranchia</taxon>
        <taxon>Euthyneura</taxon>
        <taxon>Tectipleura</taxon>
        <taxon>Aplysiida</taxon>
        <taxon>Aplysioidea</taxon>
        <taxon>Aplysiidae</taxon>
        <taxon>Aplysia</taxon>
    </lineage>
</organism>
<evidence type="ECO:0000256" key="2">
    <source>
        <dbReference type="SAM" id="Coils"/>
    </source>
</evidence>
<evidence type="ECO:0000256" key="3">
    <source>
        <dbReference type="SAM" id="MobiDB-lite"/>
    </source>
</evidence>
<feature type="compositionally biased region" description="Polar residues" evidence="3">
    <location>
        <begin position="805"/>
        <end position="814"/>
    </location>
</feature>
<dbReference type="PROSITE" id="PS50088">
    <property type="entry name" value="ANK_REPEAT"/>
    <property type="match status" value="4"/>
</dbReference>
<keyword evidence="5" id="KW-1185">Reference proteome</keyword>
<dbReference type="Pfam" id="PF12796">
    <property type="entry name" value="Ank_2"/>
    <property type="match status" value="2"/>
</dbReference>
<dbReference type="InterPro" id="IPR036770">
    <property type="entry name" value="Ankyrin_rpt-contain_sf"/>
</dbReference>
<feature type="region of interest" description="Disordered" evidence="3">
    <location>
        <begin position="492"/>
        <end position="512"/>
    </location>
</feature>
<feature type="region of interest" description="Disordered" evidence="3">
    <location>
        <begin position="1127"/>
        <end position="1154"/>
    </location>
</feature>
<feature type="coiled-coil region" evidence="2">
    <location>
        <begin position="1021"/>
        <end position="1052"/>
    </location>
</feature>
<sequence>MSSDLSYEASDEASENELLDRSLSVWRGWSAIDWEDFTPVPLDLHTACSIGQYDWVRAIISKKEADSLDRKNLGGWTPLMYACYIGHDNIVNLLIHAGCSKDVKNPRGHTPLMLAASCGNETVARTLVRNGAGLDLVDKFGLTALFHATYAGHQNFVAFLLEAGASTDALEPGTGMTPLMKAASEGHEIIVQLFLKHGVNVHAKAYNGDTARSTALLNGYMKIVSLIDNHILPPGCLRTEPGLDFYLSSSDEAPSRKRQLANGNVRGKIRGPSIRDGPEAIARMIGRTRNPETAGGHSPQLSRGYVGFPSEEEGKEQRHLSYREVTSPINPDDFTDSPGSRDADDCNDDSNAFTKTGAITIKSSSSSSGGLMAALGLSREGSIDSDDSPSYAARTGLSGVGKLKSSAADNDDASGGGFDGVGQEVRCDSADGNNRNARAGGLAPLIVPGSGDLQESLQTGERVGGGVSPLRDYFPVEVSFPVGVAPFPEAGDSRATGNRVPAEGVLPKGSDALPLENMTQTEIVNRFLNNLSVGDDTERGEGDIGGKLGPHKGVVNTGLNVTDIFSEISGPVPDKCLSGERVMERLERMRPAGDSAGIDQRSPQSLLGDSSLPGDPTSAPSFYNSSSLSSIHGSHLQQKHLETQPRQQHIQQQHIQQQQQQIQQPSSRAFLPRLNHHHPLHNRHSHNNVAAIQPIMGNPPAPASQPGNLLPPRSFPPGVSGKADQGLQSVPQQYFYRDIDTLGQFQSLPQVSAQAHPGSVHRNPPPAFLDADPPPGSDNVRLLSHLINPATPLTLAPNPPQPHPSSTATVPAGQTSGGGGEGGFALAPLTPAPSAPPASHPLSLPTHGPPLVVGKPRDGGSSLPPPPQMGPRPPDPSFGVNRPQMSQRVLPPSTAMFPGQSSLAPTSLSIAMAATGSVIIPGHATSQPVVSSAIGWLEQPGRPDASPRDLAQMLGELGLSKYLDKFEEQDVDLQVFLSLTDNDLKEIGIKLFGPRKKMTNAIARWHSHAPIGSDQVEQAYADRLEGEMQEMAIQLNQAYENEERLKAQVLQERQLRSVTESCLMEERAGWDRARRMLQETRSKMRTMGEILSRLRHHQKELRKQTVTAAKILSNPSTNMTSAAMSVTGDASRPGFHSPAVSLPPSSSANDPSFVKDAAQHPATHHALLGVGEEAAKKSDKCLKELQQLLCGLVLNADHILKSTHVVNGAGKENS</sequence>
<reference evidence="6 7" key="1">
    <citation type="submission" date="2025-05" db="UniProtKB">
        <authorList>
            <consortium name="RefSeq"/>
        </authorList>
    </citation>
    <scope>IDENTIFICATION</scope>
</reference>
<feature type="compositionally biased region" description="Pro residues" evidence="3">
    <location>
        <begin position="830"/>
        <end position="839"/>
    </location>
</feature>
<dbReference type="InterPro" id="IPR013761">
    <property type="entry name" value="SAM/pointed_sf"/>
</dbReference>
<dbReference type="PANTHER" id="PTHR24184:SF6">
    <property type="entry name" value="ANKYRIN REPEAT AND SAM DOMAIN-CONTAINING PROTEIN 3"/>
    <property type="match status" value="1"/>
</dbReference>
<dbReference type="SUPFAM" id="SSF47769">
    <property type="entry name" value="SAM/Pointed domain"/>
    <property type="match status" value="1"/>
</dbReference>
<evidence type="ECO:0000313" key="5">
    <source>
        <dbReference type="Proteomes" id="UP000694888"/>
    </source>
</evidence>
<dbReference type="SMART" id="SM00454">
    <property type="entry name" value="SAM"/>
    <property type="match status" value="1"/>
</dbReference>
<keyword evidence="1" id="KW-0040">ANK repeat</keyword>
<dbReference type="Proteomes" id="UP000694888">
    <property type="component" value="Unplaced"/>
</dbReference>
<feature type="compositionally biased region" description="Low complexity" evidence="3">
    <location>
        <begin position="1137"/>
        <end position="1148"/>
    </location>
</feature>
<dbReference type="PANTHER" id="PTHR24184">
    <property type="entry name" value="SI:CH211-189E2.2"/>
    <property type="match status" value="1"/>
</dbReference>
<dbReference type="InterPro" id="IPR002110">
    <property type="entry name" value="Ankyrin_rpt"/>
</dbReference>
<feature type="compositionally biased region" description="Low complexity" evidence="3">
    <location>
        <begin position="647"/>
        <end position="664"/>
    </location>
</feature>
<keyword evidence="2" id="KW-0175">Coiled coil</keyword>
<dbReference type="PROSITE" id="PS50105">
    <property type="entry name" value="SAM_DOMAIN"/>
    <property type="match status" value="1"/>
</dbReference>
<feature type="compositionally biased region" description="Pro residues" evidence="3">
    <location>
        <begin position="863"/>
        <end position="876"/>
    </location>
</feature>
<dbReference type="Pfam" id="PF00536">
    <property type="entry name" value="SAM_1"/>
    <property type="match status" value="1"/>
</dbReference>
<dbReference type="SUPFAM" id="SSF48403">
    <property type="entry name" value="Ankyrin repeat"/>
    <property type="match status" value="1"/>
</dbReference>
<feature type="compositionally biased region" description="Low complexity" evidence="3">
    <location>
        <begin position="625"/>
        <end position="636"/>
    </location>
</feature>
<evidence type="ECO:0000256" key="1">
    <source>
        <dbReference type="PROSITE-ProRule" id="PRU00023"/>
    </source>
</evidence>
<dbReference type="SMART" id="SM00248">
    <property type="entry name" value="ANK"/>
    <property type="match status" value="5"/>
</dbReference>
<dbReference type="InterPro" id="IPR047238">
    <property type="entry name" value="ANKS3_SAM"/>
</dbReference>
<evidence type="ECO:0000313" key="6">
    <source>
        <dbReference type="RefSeq" id="XP_005109444.1"/>
    </source>
</evidence>
<feature type="region of interest" description="Disordered" evidence="3">
    <location>
        <begin position="751"/>
        <end position="882"/>
    </location>
</feature>
<feature type="repeat" description="ANK" evidence="1">
    <location>
        <begin position="174"/>
        <end position="206"/>
    </location>
</feature>
<evidence type="ECO:0000259" key="4">
    <source>
        <dbReference type="PROSITE" id="PS50105"/>
    </source>
</evidence>
<name>A0ABM1W1I5_APLCA</name>
<dbReference type="Gene3D" id="1.25.40.20">
    <property type="entry name" value="Ankyrin repeat-containing domain"/>
    <property type="match status" value="1"/>
</dbReference>
<accession>A0ABM1W1I5</accession>
<evidence type="ECO:0000313" key="7">
    <source>
        <dbReference type="RefSeq" id="XP_035828527.1"/>
    </source>
</evidence>
<feature type="compositionally biased region" description="Pro residues" evidence="3">
    <location>
        <begin position="763"/>
        <end position="776"/>
    </location>
</feature>
<evidence type="ECO:0000313" key="8">
    <source>
        <dbReference type="RefSeq" id="XP_035828528.1"/>
    </source>
</evidence>
<dbReference type="CDD" id="cd09519">
    <property type="entry name" value="SAM_ANKS3"/>
    <property type="match status" value="1"/>
</dbReference>
<feature type="repeat" description="ANK" evidence="1">
    <location>
        <begin position="74"/>
        <end position="106"/>
    </location>
</feature>
<dbReference type="RefSeq" id="XP_035828528.1">
    <property type="nucleotide sequence ID" value="XM_035972635.1"/>
</dbReference>
<dbReference type="Gene3D" id="1.10.150.50">
    <property type="entry name" value="Transcription Factor, Ets-1"/>
    <property type="match status" value="1"/>
</dbReference>
<feature type="region of interest" description="Disordered" evidence="3">
    <location>
        <begin position="591"/>
        <end position="665"/>
    </location>
</feature>
<proteinExistence type="predicted"/>
<feature type="repeat" description="ANK" evidence="1">
    <location>
        <begin position="107"/>
        <end position="139"/>
    </location>
</feature>
<protein>
    <submittedName>
        <fullName evidence="6 7">Uncharacterized protein LOC101860609</fullName>
    </submittedName>
</protein>